<sequence length="190" mass="21842">MKLINDDQLTRDNKRFSQWATMLSAIILVLITLDIANDYQEGVALRHLLIEVLILILSLVGVVYFGRFYFQLTQSKIHLLKQDLALAHQQAQQWRETNRELISGLSMQIQKQFDTWQLTRAEAEVGMLMLKGLSHGEIAHVRNASERTIRDQARAVYRKSGMTGRTELSAFFLEDLLPPHQQQQNITGNP</sequence>
<feature type="domain" description="HTH luxR-type" evidence="2">
    <location>
        <begin position="115"/>
        <end position="172"/>
    </location>
</feature>
<dbReference type="GO" id="GO:0003677">
    <property type="term" value="F:DNA binding"/>
    <property type="evidence" value="ECO:0007669"/>
    <property type="project" value="InterPro"/>
</dbReference>
<organism evidence="3 4">
    <name type="scientific">Methyloglobulus morosus KoM1</name>
    <dbReference type="NCBI Taxonomy" id="1116472"/>
    <lineage>
        <taxon>Bacteria</taxon>
        <taxon>Pseudomonadati</taxon>
        <taxon>Pseudomonadota</taxon>
        <taxon>Gammaproteobacteria</taxon>
        <taxon>Methylococcales</taxon>
        <taxon>Methylococcaceae</taxon>
        <taxon>Methyloglobulus</taxon>
    </lineage>
</organism>
<evidence type="ECO:0000313" key="4">
    <source>
        <dbReference type="Proteomes" id="UP000017842"/>
    </source>
</evidence>
<dbReference type="SMART" id="SM00421">
    <property type="entry name" value="HTH_LUXR"/>
    <property type="match status" value="1"/>
</dbReference>
<keyword evidence="1" id="KW-0472">Membrane</keyword>
<dbReference type="AlphaFoldDB" id="V5BPP0"/>
<reference evidence="3 4" key="1">
    <citation type="journal article" date="2013" name="Genome Announc.">
        <title>Draft Genome Sequence of the Methanotrophic Gammaproteobacterium Methyloglobulus morosus DSM 22980 Strain KoM1.</title>
        <authorList>
            <person name="Poehlein A."/>
            <person name="Deutzmann J.S."/>
            <person name="Daniel R."/>
            <person name="Simeonova D.D."/>
        </authorList>
    </citation>
    <scope>NUCLEOTIDE SEQUENCE [LARGE SCALE GENOMIC DNA]</scope>
    <source>
        <strain evidence="3 4">KoM1</strain>
    </source>
</reference>
<dbReference type="OrthoDB" id="8277135at2"/>
<feature type="transmembrane region" description="Helical" evidence="1">
    <location>
        <begin position="48"/>
        <end position="70"/>
    </location>
</feature>
<dbReference type="Proteomes" id="UP000017842">
    <property type="component" value="Unassembled WGS sequence"/>
</dbReference>
<proteinExistence type="predicted"/>
<evidence type="ECO:0000313" key="3">
    <source>
        <dbReference type="EMBL" id="ESS66518.1"/>
    </source>
</evidence>
<name>V5BPP0_9GAMM</name>
<dbReference type="GO" id="GO:0006355">
    <property type="term" value="P:regulation of DNA-templated transcription"/>
    <property type="evidence" value="ECO:0007669"/>
    <property type="project" value="InterPro"/>
</dbReference>
<feature type="transmembrane region" description="Helical" evidence="1">
    <location>
        <begin position="16"/>
        <end position="36"/>
    </location>
</feature>
<protein>
    <recommendedName>
        <fullName evidence="2">HTH luxR-type domain-containing protein</fullName>
    </recommendedName>
</protein>
<dbReference type="RefSeq" id="WP_023496581.1">
    <property type="nucleotide sequence ID" value="NZ_AYLO01000168.1"/>
</dbReference>
<dbReference type="eggNOG" id="COG2771">
    <property type="taxonomic scope" value="Bacteria"/>
</dbReference>
<dbReference type="EMBL" id="AYLO01000168">
    <property type="protein sequence ID" value="ESS66518.1"/>
    <property type="molecule type" value="Genomic_DNA"/>
</dbReference>
<gene>
    <name evidence="3" type="ORF">MGMO_186c00020</name>
</gene>
<dbReference type="PATRIC" id="fig|1116472.3.peg.3991"/>
<dbReference type="InterPro" id="IPR000792">
    <property type="entry name" value="Tscrpt_reg_LuxR_C"/>
</dbReference>
<keyword evidence="1" id="KW-0812">Transmembrane</keyword>
<dbReference type="Gene3D" id="1.10.10.10">
    <property type="entry name" value="Winged helix-like DNA-binding domain superfamily/Winged helix DNA-binding domain"/>
    <property type="match status" value="1"/>
</dbReference>
<dbReference type="SUPFAM" id="SSF46894">
    <property type="entry name" value="C-terminal effector domain of the bipartite response regulators"/>
    <property type="match status" value="1"/>
</dbReference>
<keyword evidence="1" id="KW-1133">Transmembrane helix</keyword>
<keyword evidence="4" id="KW-1185">Reference proteome</keyword>
<accession>V5BPP0</accession>
<dbReference type="InterPro" id="IPR016032">
    <property type="entry name" value="Sig_transdc_resp-reg_C-effctor"/>
</dbReference>
<dbReference type="InterPro" id="IPR036388">
    <property type="entry name" value="WH-like_DNA-bd_sf"/>
</dbReference>
<dbReference type="STRING" id="1116472.MGMO_186c00020"/>
<evidence type="ECO:0000259" key="2">
    <source>
        <dbReference type="SMART" id="SM00421"/>
    </source>
</evidence>
<comment type="caution">
    <text evidence="3">The sequence shown here is derived from an EMBL/GenBank/DDBJ whole genome shotgun (WGS) entry which is preliminary data.</text>
</comment>
<evidence type="ECO:0000256" key="1">
    <source>
        <dbReference type="SAM" id="Phobius"/>
    </source>
</evidence>